<keyword evidence="1" id="KW-0472">Membrane</keyword>
<keyword evidence="3" id="KW-1185">Reference proteome</keyword>
<evidence type="ECO:0000313" key="2">
    <source>
        <dbReference type="EMBL" id="MEP1062146.1"/>
    </source>
</evidence>
<keyword evidence="1" id="KW-0812">Transmembrane</keyword>
<comment type="caution">
    <text evidence="2">The sequence shown here is derived from an EMBL/GenBank/DDBJ whole genome shotgun (WGS) entry which is preliminary data.</text>
</comment>
<feature type="transmembrane region" description="Helical" evidence="1">
    <location>
        <begin position="57"/>
        <end position="79"/>
    </location>
</feature>
<keyword evidence="1" id="KW-1133">Transmembrane helix</keyword>
<accession>A0ABV0KT29</accession>
<dbReference type="Proteomes" id="UP001476950">
    <property type="component" value="Unassembled WGS sequence"/>
</dbReference>
<sequence>MTNDTQRHHADDGMSTSASAKVPLLVTNLRDRLWNFGSFAWMVALIDRSLALFAAGTWFAIALAQVLLVALLFIVWLYLKPAKMATERLSADQISTLKHYKLSSTTPQHAAYRHQTEARMLQLEKYHLITQEYVLPIPYLCQIYHLLNLKHLESVHGFSLNNLKVIDVSQFEATAIGGSLKFQTVLEASPNVLSLVRQPVVEVELTLHTPYTIELSIPVHNGNKIAVLFNVLPLSQNEHKLFIDIYSNLALPRPLLQIALHLAAGLTVFEDLPYLQKLNKAKIHRSAQLGQVNHKTMQLFKRFVDLYGSSLEQPQAPGAVELQPIYTATGAIG</sequence>
<gene>
    <name evidence="2" type="ORF">NDI38_27615</name>
</gene>
<reference evidence="2 3" key="1">
    <citation type="submission" date="2022-04" db="EMBL/GenBank/DDBJ databases">
        <title>Positive selection, recombination, and allopatry shape intraspecific diversity of widespread and dominant cyanobacteria.</title>
        <authorList>
            <person name="Wei J."/>
            <person name="Shu W."/>
            <person name="Hu C."/>
        </authorList>
    </citation>
    <scope>NUCLEOTIDE SEQUENCE [LARGE SCALE GENOMIC DNA]</scope>
    <source>
        <strain evidence="2 3">AS-A4</strain>
    </source>
</reference>
<evidence type="ECO:0000256" key="1">
    <source>
        <dbReference type="SAM" id="Phobius"/>
    </source>
</evidence>
<protein>
    <submittedName>
        <fullName evidence="2">Uncharacterized protein</fullName>
    </submittedName>
</protein>
<evidence type="ECO:0000313" key="3">
    <source>
        <dbReference type="Proteomes" id="UP001476950"/>
    </source>
</evidence>
<organism evidence="2 3">
    <name type="scientific">Stenomitos frigidus AS-A4</name>
    <dbReference type="NCBI Taxonomy" id="2933935"/>
    <lineage>
        <taxon>Bacteria</taxon>
        <taxon>Bacillati</taxon>
        <taxon>Cyanobacteriota</taxon>
        <taxon>Cyanophyceae</taxon>
        <taxon>Leptolyngbyales</taxon>
        <taxon>Leptolyngbyaceae</taxon>
        <taxon>Stenomitos</taxon>
    </lineage>
</organism>
<dbReference type="EMBL" id="JAMPLM010000054">
    <property type="protein sequence ID" value="MEP1062146.1"/>
    <property type="molecule type" value="Genomic_DNA"/>
</dbReference>
<dbReference type="RefSeq" id="WP_190452677.1">
    <property type="nucleotide sequence ID" value="NZ_JAMPLM010000054.1"/>
</dbReference>
<proteinExistence type="predicted"/>
<feature type="transmembrane region" description="Helical" evidence="1">
    <location>
        <begin position="33"/>
        <end position="51"/>
    </location>
</feature>
<name>A0ABV0KT29_9CYAN</name>